<evidence type="ECO:0000256" key="2">
    <source>
        <dbReference type="ARBA" id="ARBA00011262"/>
    </source>
</evidence>
<keyword evidence="4" id="KW-1003">Cell membrane</keyword>
<dbReference type="AlphaFoldDB" id="A0A9X1P340"/>
<evidence type="ECO:0000256" key="4">
    <source>
        <dbReference type="ARBA" id="ARBA00022475"/>
    </source>
</evidence>
<evidence type="ECO:0000256" key="9">
    <source>
        <dbReference type="ARBA" id="ARBA00025439"/>
    </source>
</evidence>
<name>A0A9X1P340_9HYPH</name>
<comment type="subunit">
    <text evidence="2">The complex is composed of two ATP-binding proteins (LsrA), two transmembrane proteins (LsrC and LsrD) and a solute-binding protein (LsrB).</text>
</comment>
<dbReference type="GO" id="GO:0022857">
    <property type="term" value="F:transmembrane transporter activity"/>
    <property type="evidence" value="ECO:0007669"/>
    <property type="project" value="InterPro"/>
</dbReference>
<evidence type="ECO:0000256" key="10">
    <source>
        <dbReference type="ARBA" id="ARBA00039381"/>
    </source>
</evidence>
<dbReference type="PANTHER" id="PTHR32196:SF71">
    <property type="entry name" value="AUTOINDUCER 2 IMPORT SYSTEM PERMEASE PROTEIN LSRD"/>
    <property type="match status" value="1"/>
</dbReference>
<feature type="transmembrane region" description="Helical" evidence="11">
    <location>
        <begin position="141"/>
        <end position="159"/>
    </location>
</feature>
<dbReference type="CDD" id="cd06579">
    <property type="entry name" value="TM_PBP1_transp_AraH_like"/>
    <property type="match status" value="1"/>
</dbReference>
<keyword evidence="7 11" id="KW-1133">Transmembrane helix</keyword>
<feature type="transmembrane region" description="Helical" evidence="11">
    <location>
        <begin position="263"/>
        <end position="281"/>
    </location>
</feature>
<feature type="transmembrane region" description="Helical" evidence="11">
    <location>
        <begin position="179"/>
        <end position="199"/>
    </location>
</feature>
<dbReference type="Pfam" id="PF02653">
    <property type="entry name" value="BPD_transp_2"/>
    <property type="match status" value="1"/>
</dbReference>
<evidence type="ECO:0000256" key="11">
    <source>
        <dbReference type="SAM" id="Phobius"/>
    </source>
</evidence>
<accession>A0A9X1P340</accession>
<dbReference type="Proteomes" id="UP001139035">
    <property type="component" value="Unassembled WGS sequence"/>
</dbReference>
<dbReference type="InterPro" id="IPR003309">
    <property type="entry name" value="SCAN_dom"/>
</dbReference>
<feature type="transmembrane region" description="Helical" evidence="11">
    <location>
        <begin position="111"/>
        <end position="134"/>
    </location>
</feature>
<gene>
    <name evidence="13" type="ORF">LZD57_19435</name>
</gene>
<feature type="transmembrane region" description="Helical" evidence="11">
    <location>
        <begin position="288"/>
        <end position="307"/>
    </location>
</feature>
<reference evidence="13" key="1">
    <citation type="submission" date="2022-01" db="EMBL/GenBank/DDBJ databases">
        <title>Jiella avicenniae sp. nov., a novel endophytic bacterium isolated from bark of Avicennia marina.</title>
        <authorList>
            <person name="Tuo L."/>
        </authorList>
    </citation>
    <scope>NUCLEOTIDE SEQUENCE</scope>
    <source>
        <strain evidence="13">CBK1P-4</strain>
    </source>
</reference>
<keyword evidence="6 11" id="KW-0812">Transmembrane</keyword>
<protein>
    <recommendedName>
        <fullName evidence="10">Autoinducer 2 import system permease protein LsrD</fullName>
    </recommendedName>
</protein>
<evidence type="ECO:0000256" key="7">
    <source>
        <dbReference type="ARBA" id="ARBA00022989"/>
    </source>
</evidence>
<keyword evidence="3" id="KW-0813">Transport</keyword>
<evidence type="ECO:0000256" key="3">
    <source>
        <dbReference type="ARBA" id="ARBA00022448"/>
    </source>
</evidence>
<proteinExistence type="predicted"/>
<dbReference type="PROSITE" id="PS50804">
    <property type="entry name" value="SCAN_BOX"/>
    <property type="match status" value="1"/>
</dbReference>
<evidence type="ECO:0000313" key="13">
    <source>
        <dbReference type="EMBL" id="MCE7030167.1"/>
    </source>
</evidence>
<feature type="transmembrane region" description="Helical" evidence="11">
    <location>
        <begin position="81"/>
        <end position="105"/>
    </location>
</feature>
<dbReference type="InterPro" id="IPR001851">
    <property type="entry name" value="ABC_transp_permease"/>
</dbReference>
<sequence length="342" mass="35265">MNQTTGNDGSATDTFAHVEDRRASSGIDRDLVNIVAVFALSAVLILCSRFVSPALGSWNQVLTILTLSSFLIVLSFGQGLVILVGGLDLSTPSLVVIGGVLATVYGSDGNAFYVLPIALCVCALIGLVNGAGVVILGIPPFIMTLASSIFVASAALGLTGGTPRGNSPEILAFLMKERWLGIPVVVYFVVLFAIVGWIVQSRTTLGRRLYAIGVNREAARIAGIDVGLTEAIPYAISAACAGFVGMMLVGYSDGATLRMGDSYLLPGIAAVVIGGSSILGGSGSFVGTVGGAILLTTLGTVISAIGLDQGYRTIIEGSIILVALVLLREDLFSGLRLRNRKA</sequence>
<organism evidence="13 14">
    <name type="scientific">Jiella avicenniae</name>
    <dbReference type="NCBI Taxonomy" id="2907202"/>
    <lineage>
        <taxon>Bacteria</taxon>
        <taxon>Pseudomonadati</taxon>
        <taxon>Pseudomonadota</taxon>
        <taxon>Alphaproteobacteria</taxon>
        <taxon>Hyphomicrobiales</taxon>
        <taxon>Aurantimonadaceae</taxon>
        <taxon>Jiella</taxon>
    </lineage>
</organism>
<evidence type="ECO:0000256" key="1">
    <source>
        <dbReference type="ARBA" id="ARBA00004651"/>
    </source>
</evidence>
<comment type="function">
    <text evidence="9">Part of the ABC transporter complex LsrABCD involved in autoinducer 2 (AI-2) import. Probably responsible for the translocation of the substrate across the membrane.</text>
</comment>
<evidence type="ECO:0000313" key="14">
    <source>
        <dbReference type="Proteomes" id="UP001139035"/>
    </source>
</evidence>
<evidence type="ECO:0000256" key="8">
    <source>
        <dbReference type="ARBA" id="ARBA00023136"/>
    </source>
</evidence>
<dbReference type="PANTHER" id="PTHR32196">
    <property type="entry name" value="ABC TRANSPORTER PERMEASE PROTEIN YPHD-RELATED-RELATED"/>
    <property type="match status" value="1"/>
</dbReference>
<keyword evidence="8 11" id="KW-0472">Membrane</keyword>
<comment type="caution">
    <text evidence="13">The sequence shown here is derived from an EMBL/GenBank/DDBJ whole genome shotgun (WGS) entry which is preliminary data.</text>
</comment>
<evidence type="ECO:0000256" key="6">
    <source>
        <dbReference type="ARBA" id="ARBA00022692"/>
    </source>
</evidence>
<feature type="transmembrane region" description="Helical" evidence="11">
    <location>
        <begin position="313"/>
        <end position="331"/>
    </location>
</feature>
<feature type="transmembrane region" description="Helical" evidence="11">
    <location>
        <begin position="231"/>
        <end position="251"/>
    </location>
</feature>
<dbReference type="RefSeq" id="WP_233721245.1">
    <property type="nucleotide sequence ID" value="NZ_JAJUWU010000021.1"/>
</dbReference>
<feature type="transmembrane region" description="Helical" evidence="11">
    <location>
        <begin position="57"/>
        <end position="74"/>
    </location>
</feature>
<feature type="domain" description="SCAN box" evidence="12">
    <location>
        <begin position="39"/>
        <end position="74"/>
    </location>
</feature>
<feature type="transmembrane region" description="Helical" evidence="11">
    <location>
        <begin position="31"/>
        <end position="51"/>
    </location>
</feature>
<comment type="subcellular location">
    <subcellularLocation>
        <location evidence="1">Cell membrane</location>
        <topology evidence="1">Multi-pass membrane protein</topology>
    </subcellularLocation>
</comment>
<keyword evidence="5" id="KW-0997">Cell inner membrane</keyword>
<evidence type="ECO:0000259" key="12">
    <source>
        <dbReference type="PROSITE" id="PS50804"/>
    </source>
</evidence>
<dbReference type="EMBL" id="JAJUWU010000021">
    <property type="protein sequence ID" value="MCE7030167.1"/>
    <property type="molecule type" value="Genomic_DNA"/>
</dbReference>
<dbReference type="GO" id="GO:0005886">
    <property type="term" value="C:plasma membrane"/>
    <property type="evidence" value="ECO:0007669"/>
    <property type="project" value="UniProtKB-SubCell"/>
</dbReference>
<keyword evidence="14" id="KW-1185">Reference proteome</keyword>
<evidence type="ECO:0000256" key="5">
    <source>
        <dbReference type="ARBA" id="ARBA00022519"/>
    </source>
</evidence>